<dbReference type="EMBL" id="KZ826151">
    <property type="protein sequence ID" value="PYH87916.1"/>
    <property type="molecule type" value="Genomic_DNA"/>
</dbReference>
<keyword evidence="4 10" id="KW-0378">Hydrolase</keyword>
<dbReference type="VEuPathDB" id="FungiDB:BO71DRAFT_156304"/>
<dbReference type="STRING" id="1448320.A0A319CRJ3"/>
<dbReference type="CDD" id="cd17966">
    <property type="entry name" value="DEADc_DDX5_DDX17"/>
    <property type="match status" value="1"/>
</dbReference>
<evidence type="ECO:0000313" key="15">
    <source>
        <dbReference type="Proteomes" id="UP000247810"/>
    </source>
</evidence>
<dbReference type="InterPro" id="IPR001650">
    <property type="entry name" value="Helicase_C-like"/>
</dbReference>
<dbReference type="OrthoDB" id="196131at2759"/>
<organism evidence="14 15">
    <name type="scientific">Aspergillus ellipticus CBS 707.79</name>
    <dbReference type="NCBI Taxonomy" id="1448320"/>
    <lineage>
        <taxon>Eukaryota</taxon>
        <taxon>Fungi</taxon>
        <taxon>Dikarya</taxon>
        <taxon>Ascomycota</taxon>
        <taxon>Pezizomycotina</taxon>
        <taxon>Eurotiomycetes</taxon>
        <taxon>Eurotiomycetidae</taxon>
        <taxon>Eurotiales</taxon>
        <taxon>Aspergillaceae</taxon>
        <taxon>Aspergillus</taxon>
        <taxon>Aspergillus subgen. Circumdati</taxon>
    </lineage>
</organism>
<feature type="domain" description="Helicase C-terminal" evidence="12">
    <location>
        <begin position="295"/>
        <end position="425"/>
    </location>
</feature>
<dbReference type="PROSITE" id="PS51192">
    <property type="entry name" value="HELICASE_ATP_BIND_1"/>
    <property type="match status" value="1"/>
</dbReference>
<accession>A0A319CRJ3</accession>
<feature type="domain" description="DEAD-box RNA helicase Q" evidence="13">
    <location>
        <begin position="61"/>
        <end position="89"/>
    </location>
</feature>
<dbReference type="InterPro" id="IPR000629">
    <property type="entry name" value="RNA-helicase_DEAD-box_CS"/>
</dbReference>
<evidence type="ECO:0000256" key="4">
    <source>
        <dbReference type="ARBA" id="ARBA00022801"/>
    </source>
</evidence>
<proteinExistence type="inferred from homology"/>
<name>A0A319CRJ3_9EURO</name>
<dbReference type="GO" id="GO:0003676">
    <property type="term" value="F:nucleic acid binding"/>
    <property type="evidence" value="ECO:0007669"/>
    <property type="project" value="InterPro"/>
</dbReference>
<dbReference type="PROSITE" id="PS51195">
    <property type="entry name" value="Q_MOTIF"/>
    <property type="match status" value="1"/>
</dbReference>
<dbReference type="SMART" id="SM00490">
    <property type="entry name" value="HELICc"/>
    <property type="match status" value="1"/>
</dbReference>
<dbReference type="GO" id="GO:0005634">
    <property type="term" value="C:nucleus"/>
    <property type="evidence" value="ECO:0007669"/>
    <property type="project" value="UniProtKB-SubCell"/>
</dbReference>
<gene>
    <name evidence="14" type="ORF">BO71DRAFT_156304</name>
</gene>
<evidence type="ECO:0000256" key="7">
    <source>
        <dbReference type="ARBA" id="ARBA00023242"/>
    </source>
</evidence>
<dbReference type="GO" id="GO:0016787">
    <property type="term" value="F:hydrolase activity"/>
    <property type="evidence" value="ECO:0007669"/>
    <property type="project" value="UniProtKB-KW"/>
</dbReference>
<dbReference type="GO" id="GO:0003724">
    <property type="term" value="F:RNA helicase activity"/>
    <property type="evidence" value="ECO:0007669"/>
    <property type="project" value="UniProtKB-EC"/>
</dbReference>
<dbReference type="InterPro" id="IPR011545">
    <property type="entry name" value="DEAD/DEAH_box_helicase_dom"/>
</dbReference>
<dbReference type="EC" id="3.6.4.13" evidence="2"/>
<dbReference type="Pfam" id="PF00271">
    <property type="entry name" value="Helicase_C"/>
    <property type="match status" value="1"/>
</dbReference>
<keyword evidence="15" id="KW-1185">Reference proteome</keyword>
<keyword evidence="7" id="KW-0539">Nucleus</keyword>
<evidence type="ECO:0000256" key="6">
    <source>
        <dbReference type="ARBA" id="ARBA00022840"/>
    </source>
</evidence>
<comment type="catalytic activity">
    <reaction evidence="8">
        <text>ATP + H2O = ADP + phosphate + H(+)</text>
        <dbReference type="Rhea" id="RHEA:13065"/>
        <dbReference type="ChEBI" id="CHEBI:15377"/>
        <dbReference type="ChEBI" id="CHEBI:15378"/>
        <dbReference type="ChEBI" id="CHEBI:30616"/>
        <dbReference type="ChEBI" id="CHEBI:43474"/>
        <dbReference type="ChEBI" id="CHEBI:456216"/>
        <dbReference type="EC" id="3.6.4.13"/>
    </reaction>
</comment>
<dbReference type="InterPro" id="IPR014014">
    <property type="entry name" value="RNA_helicase_DEAD_Q_motif"/>
</dbReference>
<reference evidence="14 15" key="1">
    <citation type="submission" date="2018-02" db="EMBL/GenBank/DDBJ databases">
        <title>The genomes of Aspergillus section Nigri reveals drivers in fungal speciation.</title>
        <authorList>
            <consortium name="DOE Joint Genome Institute"/>
            <person name="Vesth T.C."/>
            <person name="Nybo J."/>
            <person name="Theobald S."/>
            <person name="Brandl J."/>
            <person name="Frisvad J.C."/>
            <person name="Nielsen K.F."/>
            <person name="Lyhne E.K."/>
            <person name="Kogle M.E."/>
            <person name="Kuo A."/>
            <person name="Riley R."/>
            <person name="Clum A."/>
            <person name="Nolan M."/>
            <person name="Lipzen A."/>
            <person name="Salamov A."/>
            <person name="Henrissat B."/>
            <person name="Wiebenga A."/>
            <person name="De vries R.P."/>
            <person name="Grigoriev I.V."/>
            <person name="Mortensen U.H."/>
            <person name="Andersen M.R."/>
            <person name="Baker S.E."/>
        </authorList>
    </citation>
    <scope>NUCLEOTIDE SEQUENCE [LARGE SCALE GENOMIC DNA]</scope>
    <source>
        <strain evidence="14 15">CBS 707.79</strain>
    </source>
</reference>
<dbReference type="SMART" id="SM00487">
    <property type="entry name" value="DEXDc"/>
    <property type="match status" value="1"/>
</dbReference>
<evidence type="ECO:0000256" key="8">
    <source>
        <dbReference type="ARBA" id="ARBA00047984"/>
    </source>
</evidence>
<evidence type="ECO:0000256" key="3">
    <source>
        <dbReference type="ARBA" id="ARBA00022741"/>
    </source>
</evidence>
<dbReference type="InterPro" id="IPR014001">
    <property type="entry name" value="Helicase_ATP-bd"/>
</dbReference>
<dbReference type="Proteomes" id="UP000247810">
    <property type="component" value="Unassembled WGS sequence"/>
</dbReference>
<evidence type="ECO:0000256" key="10">
    <source>
        <dbReference type="RuleBase" id="RU000492"/>
    </source>
</evidence>
<feature type="short sequence motif" description="Q motif" evidence="9">
    <location>
        <begin position="61"/>
        <end position="89"/>
    </location>
</feature>
<evidence type="ECO:0000256" key="1">
    <source>
        <dbReference type="ARBA" id="ARBA00004123"/>
    </source>
</evidence>
<evidence type="ECO:0000313" key="14">
    <source>
        <dbReference type="EMBL" id="PYH87916.1"/>
    </source>
</evidence>
<protein>
    <recommendedName>
        <fullName evidence="2">RNA helicase</fullName>
        <ecNumber evidence="2">3.6.4.13</ecNumber>
    </recommendedName>
</protein>
<dbReference type="CDD" id="cd18787">
    <property type="entry name" value="SF2_C_DEAD"/>
    <property type="match status" value="1"/>
</dbReference>
<dbReference type="Pfam" id="PF00270">
    <property type="entry name" value="DEAD"/>
    <property type="match status" value="1"/>
</dbReference>
<evidence type="ECO:0000259" key="11">
    <source>
        <dbReference type="PROSITE" id="PS51192"/>
    </source>
</evidence>
<feature type="domain" description="Helicase ATP-binding" evidence="11">
    <location>
        <begin position="92"/>
        <end position="267"/>
    </location>
</feature>
<evidence type="ECO:0000256" key="2">
    <source>
        <dbReference type="ARBA" id="ARBA00012552"/>
    </source>
</evidence>
<evidence type="ECO:0000259" key="13">
    <source>
        <dbReference type="PROSITE" id="PS51195"/>
    </source>
</evidence>
<sequence length="425" mass="47613">MSNLGAGLKKQDWDLESLPKFEKSFYKEHPDVTARSDREVDDFRKSHEMAVQGRNVPRPVETFDEAGFPQYVLGEVKSQGFERPTSIQSQGWPMALSGRDVVGIAETGSGKTLTYCLPAIVHINAQPLLAPGDGPIVLILAPTRELAVQIQAEISKFGKSSRIRNTCVYGGVPKGPQIRDLSRGVEVCIATPGRLIDMLEAGRTNLRRVTYLVLDEADRMLDMGFEPQIRKIISQIRPDRQTCMWSATWPKEVRQLASDFLNDYIQVNIGSMDLSANHRITQIVEVVSEFEKRDRMIKHLEKIMETRTNKCLIFTGTKRIADEITRFLRQDGWPALSIHGDKQQQERDWVLNEFKTGKSPVMVATDVASRGIGMIKSRTSPFPPPSFVSFEAPSPVLRLCDNGTVLDSLPPPVGVYDSSRLCRVS</sequence>
<dbReference type="SUPFAM" id="SSF52540">
    <property type="entry name" value="P-loop containing nucleoside triphosphate hydrolases"/>
    <property type="match status" value="2"/>
</dbReference>
<comment type="subcellular location">
    <subcellularLocation>
        <location evidence="1">Nucleus</location>
    </subcellularLocation>
</comment>
<dbReference type="InterPro" id="IPR027417">
    <property type="entry name" value="P-loop_NTPase"/>
</dbReference>
<evidence type="ECO:0000256" key="9">
    <source>
        <dbReference type="PROSITE-ProRule" id="PRU00552"/>
    </source>
</evidence>
<dbReference type="PROSITE" id="PS51194">
    <property type="entry name" value="HELICASE_CTER"/>
    <property type="match status" value="1"/>
</dbReference>
<dbReference type="AlphaFoldDB" id="A0A319CRJ3"/>
<keyword evidence="3 10" id="KW-0547">Nucleotide-binding</keyword>
<evidence type="ECO:0000256" key="5">
    <source>
        <dbReference type="ARBA" id="ARBA00022806"/>
    </source>
</evidence>
<dbReference type="FunFam" id="3.40.50.300:FF:000079">
    <property type="entry name" value="probable ATP-dependent RNA helicase DDX17"/>
    <property type="match status" value="1"/>
</dbReference>
<evidence type="ECO:0000259" key="12">
    <source>
        <dbReference type="PROSITE" id="PS51194"/>
    </source>
</evidence>
<dbReference type="PANTHER" id="PTHR47958">
    <property type="entry name" value="ATP-DEPENDENT RNA HELICASE DBP3"/>
    <property type="match status" value="1"/>
</dbReference>
<keyword evidence="6 10" id="KW-0067">ATP-binding</keyword>
<keyword evidence="5 10" id="KW-0347">Helicase</keyword>
<comment type="similarity">
    <text evidence="10">Belongs to the DEAD box helicase family.</text>
</comment>
<dbReference type="GO" id="GO:0005524">
    <property type="term" value="F:ATP binding"/>
    <property type="evidence" value="ECO:0007669"/>
    <property type="project" value="UniProtKB-KW"/>
</dbReference>
<dbReference type="PROSITE" id="PS00039">
    <property type="entry name" value="DEAD_ATP_HELICASE"/>
    <property type="match status" value="1"/>
</dbReference>
<dbReference type="Gene3D" id="3.40.50.300">
    <property type="entry name" value="P-loop containing nucleotide triphosphate hydrolases"/>
    <property type="match status" value="2"/>
</dbReference>